<dbReference type="SUPFAM" id="SSF54631">
    <property type="entry name" value="CBS-domain pair"/>
    <property type="match status" value="1"/>
</dbReference>
<dbReference type="STRING" id="1070319.CAGGBEG34_20029"/>
<evidence type="ECO:0000259" key="3">
    <source>
        <dbReference type="PROSITE" id="PS51371"/>
    </source>
</evidence>
<evidence type="ECO:0000256" key="2">
    <source>
        <dbReference type="PROSITE-ProRule" id="PRU00703"/>
    </source>
</evidence>
<dbReference type="PANTHER" id="PTHR43080:SF2">
    <property type="entry name" value="CBS DOMAIN-CONTAINING PROTEIN"/>
    <property type="match status" value="1"/>
</dbReference>
<dbReference type="AlphaFoldDB" id="G2JAH6"/>
<feature type="domain" description="CBS" evidence="3">
    <location>
        <begin position="14"/>
        <end position="73"/>
    </location>
</feature>
<dbReference type="Pfam" id="PF00571">
    <property type="entry name" value="CBS"/>
    <property type="match status" value="2"/>
</dbReference>
<dbReference type="SMART" id="SM00116">
    <property type="entry name" value="CBS"/>
    <property type="match status" value="2"/>
</dbReference>
<organism evidence="4 5">
    <name type="scientific">Candidatus Glomeribacter gigasporarum BEG34</name>
    <dbReference type="NCBI Taxonomy" id="1070319"/>
    <lineage>
        <taxon>Bacteria</taxon>
        <taxon>Pseudomonadati</taxon>
        <taxon>Pseudomonadota</taxon>
        <taxon>Betaproteobacteria</taxon>
        <taxon>Burkholderiales</taxon>
        <taxon>Burkholderiaceae</taxon>
        <taxon>Candidatus Glomeribacter</taxon>
    </lineage>
</organism>
<name>G2JAH6_9BURK</name>
<dbReference type="RefSeq" id="WP_006682915.1">
    <property type="nucleotide sequence ID" value="NZ_CAFB01000047.1"/>
</dbReference>
<dbReference type="eggNOG" id="COG2905">
    <property type="taxonomic scope" value="Bacteria"/>
</dbReference>
<keyword evidence="1 2" id="KW-0129">CBS domain</keyword>
<gene>
    <name evidence="4" type="ORF">CAGGBEG34_20029</name>
</gene>
<dbReference type="Proteomes" id="UP000054051">
    <property type="component" value="Unassembled WGS sequence"/>
</dbReference>
<reference evidence="4 5" key="1">
    <citation type="submission" date="2011-08" db="EMBL/GenBank/DDBJ databases">
        <title>The genome of the obligate endobacterium of an arbuscular mycorrhizal fungus reveals an interphylum network of nutritional interactions.</title>
        <authorList>
            <person name="Ghignone S."/>
            <person name="Salvioli A."/>
            <person name="Anca I."/>
            <person name="Lumini E."/>
            <person name="Ortu G."/>
            <person name="Petiti L."/>
            <person name="Cruveiller S."/>
            <person name="Bianciotto V."/>
            <person name="Piffanelli P."/>
            <person name="Lanfranco L."/>
            <person name="Bonfante P."/>
        </authorList>
    </citation>
    <scope>NUCLEOTIDE SEQUENCE [LARGE SCALE GENOMIC DNA]</scope>
    <source>
        <strain evidence="4 5">BEG34</strain>
    </source>
</reference>
<dbReference type="PROSITE" id="PS51371">
    <property type="entry name" value="CBS"/>
    <property type="match status" value="2"/>
</dbReference>
<proteinExistence type="predicted"/>
<evidence type="ECO:0000313" key="4">
    <source>
        <dbReference type="EMBL" id="CCD29778.1"/>
    </source>
</evidence>
<dbReference type="EMBL" id="CAFB01000047">
    <property type="protein sequence ID" value="CCD29778.1"/>
    <property type="molecule type" value="Genomic_DNA"/>
</dbReference>
<accession>G2JAH6</accession>
<dbReference type="InterPro" id="IPR000644">
    <property type="entry name" value="CBS_dom"/>
</dbReference>
<evidence type="ECO:0000313" key="5">
    <source>
        <dbReference type="Proteomes" id="UP000054051"/>
    </source>
</evidence>
<dbReference type="InterPro" id="IPR051257">
    <property type="entry name" value="Diverse_CBS-Domain"/>
</dbReference>
<comment type="caution">
    <text evidence="4">The sequence shown here is derived from an EMBL/GenBank/DDBJ whole genome shotgun (WGS) entry which is preliminary data.</text>
</comment>
<dbReference type="CDD" id="cd17775">
    <property type="entry name" value="CBS_pair_bact_arch"/>
    <property type="match status" value="1"/>
</dbReference>
<dbReference type="OrthoDB" id="9794094at2"/>
<sequence>MMMHEVCQMMLSDISKKQIATLAGEDSVQKAAQKMRDRNVGSIVVVNAQQHPVGIVTDRDIVVQVVAKSADPSSQTVADIMSRDLLILRASDSLQEAARRMDEKCVRRAPVVDEQGALCGLIALDDVLILLSQCLSECAELIKKQAKCEGVETEGA</sequence>
<keyword evidence="5" id="KW-1185">Reference proteome</keyword>
<dbReference type="Gene3D" id="3.10.580.10">
    <property type="entry name" value="CBS-domain"/>
    <property type="match status" value="1"/>
</dbReference>
<protein>
    <recommendedName>
        <fullName evidence="3">CBS domain-containing protein</fullName>
    </recommendedName>
</protein>
<dbReference type="InterPro" id="IPR046342">
    <property type="entry name" value="CBS_dom_sf"/>
</dbReference>
<feature type="domain" description="CBS" evidence="3">
    <location>
        <begin position="81"/>
        <end position="137"/>
    </location>
</feature>
<evidence type="ECO:0000256" key="1">
    <source>
        <dbReference type="ARBA" id="ARBA00023122"/>
    </source>
</evidence>
<dbReference type="PANTHER" id="PTHR43080">
    <property type="entry name" value="CBS DOMAIN-CONTAINING PROTEIN CBSX3, MITOCHONDRIAL"/>
    <property type="match status" value="1"/>
</dbReference>